<dbReference type="InterPro" id="IPR042104">
    <property type="entry name" value="PKS_dehydratase_sf"/>
</dbReference>
<dbReference type="OrthoDB" id="329835at2759"/>
<evidence type="ECO:0000256" key="3">
    <source>
        <dbReference type="ARBA" id="ARBA00022679"/>
    </source>
</evidence>
<dbReference type="Pfam" id="PF08659">
    <property type="entry name" value="KR"/>
    <property type="match status" value="1"/>
</dbReference>
<dbReference type="Gene3D" id="3.40.47.10">
    <property type="match status" value="1"/>
</dbReference>
<evidence type="ECO:0000256" key="5">
    <source>
        <dbReference type="PROSITE-ProRule" id="PRU01363"/>
    </source>
</evidence>
<evidence type="ECO:0000259" key="6">
    <source>
        <dbReference type="PROSITE" id="PS52004"/>
    </source>
</evidence>
<evidence type="ECO:0000256" key="4">
    <source>
        <dbReference type="ARBA" id="ARBA00023268"/>
    </source>
</evidence>
<dbReference type="InterPro" id="IPR001227">
    <property type="entry name" value="Ac_transferase_dom_sf"/>
</dbReference>
<dbReference type="SMART" id="SM00825">
    <property type="entry name" value="PKS_KS"/>
    <property type="match status" value="1"/>
</dbReference>
<dbReference type="PANTHER" id="PTHR43775:SF37">
    <property type="entry name" value="SI:DKEY-61P9.11"/>
    <property type="match status" value="1"/>
</dbReference>
<keyword evidence="2" id="KW-0597">Phosphoprotein</keyword>
<feature type="domain" description="PKS/mFAS DH" evidence="7">
    <location>
        <begin position="892"/>
        <end position="1175"/>
    </location>
</feature>
<dbReference type="InterPro" id="IPR020841">
    <property type="entry name" value="PKS_Beta-ketoAc_synthase_dom"/>
</dbReference>
<dbReference type="InterPro" id="IPR036291">
    <property type="entry name" value="NAD(P)-bd_dom_sf"/>
</dbReference>
<evidence type="ECO:0000259" key="7">
    <source>
        <dbReference type="PROSITE" id="PS52019"/>
    </source>
</evidence>
<dbReference type="Gene3D" id="3.10.129.110">
    <property type="entry name" value="Polyketide synthase dehydratase"/>
    <property type="match status" value="1"/>
</dbReference>
<dbReference type="SUPFAM" id="SSF53901">
    <property type="entry name" value="Thiolase-like"/>
    <property type="match status" value="1"/>
</dbReference>
<dbReference type="Gene3D" id="3.40.366.10">
    <property type="entry name" value="Malonyl-Coenzyme A Acyl Carrier Protein, domain 2"/>
    <property type="match status" value="1"/>
</dbReference>
<protein>
    <submittedName>
        <fullName evidence="8">Polyketide synthase</fullName>
    </submittedName>
</protein>
<keyword evidence="9" id="KW-1185">Reference proteome</keyword>
<dbReference type="InterPro" id="IPR016035">
    <property type="entry name" value="Acyl_Trfase/lysoPLipase"/>
</dbReference>
<dbReference type="InterPro" id="IPR049900">
    <property type="entry name" value="PKS_mFAS_DH"/>
</dbReference>
<dbReference type="InterPro" id="IPR014030">
    <property type="entry name" value="Ketoacyl_synth_N"/>
</dbReference>
<dbReference type="PANTHER" id="PTHR43775">
    <property type="entry name" value="FATTY ACID SYNTHASE"/>
    <property type="match status" value="1"/>
</dbReference>
<comment type="caution">
    <text evidence="8">The sequence shown here is derived from an EMBL/GenBank/DDBJ whole genome shotgun (WGS) entry which is preliminary data.</text>
</comment>
<feature type="active site" description="Proton donor; for dehydratase activity" evidence="5">
    <location>
        <position position="1085"/>
    </location>
</feature>
<feature type="domain" description="Ketosynthase family 3 (KS3)" evidence="6">
    <location>
        <begin position="4"/>
        <end position="426"/>
    </location>
</feature>
<dbReference type="PROSITE" id="PS00606">
    <property type="entry name" value="KS3_1"/>
    <property type="match status" value="1"/>
</dbReference>
<sequence>MSDLQPIAIVGIAAELPSGEHSSTNLSHEAFHEFILEGKDAYVKIPAERMDIDAWEGRGLGQTSVTRGTFLKNVEMFDATEFGITSKDARAMAVGTRKLIELSFLALLDSGIDYHGRNVGCYAASTAYNIITFADPAEFESTSSFAGNPCMVANKISYHLDLRGPSIPIDTACSSTAVALHMAVQEIRSGSCEAAVVAGCQINLRAPDWPVYSRAGIIAPDGVCKPFDASANGFSRGEGAVVVVLKPLDQAIRDGDHIYGSILGTGVTSSGSLAPISAPVAEAQADAMLRAYAGTGRSPAEVDYVEVHGTGTAAGDPVEANWVGEYFGNGRDQEILMGSVKGNIGHLEITSFLAQLSKICSLIHTGQLAPQAHLRNLNPAIHWVNHKLRVARTPERLVARDPSGKLLVSICSSGIGGVNAHVIVEGVEPAGSLPAPSTTEQSVLLIAGGLSPRSASAVGENIAEALAEREESVIDFSVVLGRRARSLTWRTFAVKQLGQQVQWFSAPVLRPRSAPSFAFLLSGQGPQHINMGRQLFERYPAFRQTVLELDECFRQRTGTSLINDFGLFMTASTARTLPPVWPISLILPSIAVLQLALIDLFESFNFRPDLLIGHSAGETAMLYASGAGPKEMALEIAIARGAALSIAEKSANGTMAALSCSPELAEHIMTQVSEQHPGKVIEIACYNSPDAVALAGHAVLLDEAIAIAQAGGIMARRIQTSVPVHSSLMDICADEFKKLVGDVFARYPGEHRTKIPTYSTCTGRLLDQFTAQYFWDNTRSPVQFTSAVHEVLENNPNVQFIEIGPHPVLSTYITELGVSSATVSTMRRSKAYVPHQEQTTLLTAVGQAIVAGYSRVCFNSLNHRQQTSVVPRPTLPAYPFAKKVVELFPEYSRLMHRQMSPRNGPLNHPDLRINVATHPELSGHIINSEPIMPASGFVEMALEFGAKTLWNVKFHSMLSLSAPSPVPVEVVASGKYFSIKSHPVNNGKYYNHDPSSLRLHADGYFTTDIAPRPADLDLTAVMQRCAVVEIKDFYKELSHFTQYGPTFQRVDELRVNGVEVLARVKGLSADLAIDSKYVLHPALLDATLHAGIHPRVHMTTDPNVYYLPERVNSIFVYDTLDASSLSSEHLYAYATFQSWTPSELVYDMILVTPEGRHLCKLQGYVMARHLQVPEDLSQRYELIFRPFGILAVQTGDVGSDEPIDDADHLQNTCIDIVRHVIVASKKSDLRILEAQSADTPLVSRRLEDVLEEMETIFPAFFIIPRDRKPIAADAAPQYFSALQADSSTEPLLAELDTQTIDLAILPADSAVDNTLLERLRTVLVPGGFVVCATASTEPLQADLSSAGFENIIISGAIVYAQAPVLPLMLPTIHTVNQEMMLIPYTVGNEMAIQGPLRALDDTYDRTIWLVATEGYDADGLQGFGRSLRREYPQWNIRLAAFASSYSDDERRFIIEHFLPQTGMECEFLVDTGFCIKVPRIIASPPPKTSVGSIARTAAISLEVEEVLITALHVSFSETGVWVIVGTVTATGGQVSNAQLLGKAVLTVATKSPSEAVRVPQTAVAVIPDHLRSQALADCVPSLLFAVLVLGRSVLDDPGDFMARVVVSHTDDDNGKLILALCKTLRLQHASLPSAYSPEQLFKLQLNADDVILTASDPEDEPLRSFASPQAQVCSWTTSNTIQSCLRRQPRLVVKAVEGLCGLQGLASLLAVRSTQPEAPVPPAPPLFSADKSYILTGGVGSVGPHVARWMYENGARNLVLTSRSGRGTLKKMAGSLPERVFHYVEQLPNLKLSVEAVDAADPSSMAKLVGDLKKPLGGVLLLAAIWDDRLFLDQDEDSFTKCFIPKVGSFRALEAIVDIGSLDFVVSMSSGTTFGNQGQTNYTSANTALDGIIKKYPNAFSIATPLVHDTVIATERVASGTGWIYWACSPGEMCNYIEDGLRKLADGPLNIYVPAVDFDVAQKNLGPSALYDHLIRKTRNVDATGDGANLVDVLTPLLLQFIDVSAEDFSPEVPFTSYGLDSLSAGRLSVALRPWIVMSQMQLLTDVSLLDLEARIMVVRATKSETQS</sequence>
<dbReference type="SUPFAM" id="SSF55048">
    <property type="entry name" value="Probable ACP-binding domain of malonyl-CoA ACP transacylase"/>
    <property type="match status" value="1"/>
</dbReference>
<reference evidence="8" key="1">
    <citation type="submission" date="2020-05" db="EMBL/GenBank/DDBJ databases">
        <title>Mycena genomes resolve the evolution of fungal bioluminescence.</title>
        <authorList>
            <person name="Tsai I.J."/>
        </authorList>
    </citation>
    <scope>NUCLEOTIDE SEQUENCE</scope>
    <source>
        <strain evidence="8">CCC161011</strain>
    </source>
</reference>
<dbReference type="PROSITE" id="PS52019">
    <property type="entry name" value="PKS_MFAS_DH"/>
    <property type="match status" value="1"/>
</dbReference>
<accession>A0A8H7CAX2</accession>
<dbReference type="Pfam" id="PF14765">
    <property type="entry name" value="PS-DH"/>
    <property type="match status" value="1"/>
</dbReference>
<dbReference type="InterPro" id="IPR016039">
    <property type="entry name" value="Thiolase-like"/>
</dbReference>
<dbReference type="GO" id="GO:0004312">
    <property type="term" value="F:fatty acid synthase activity"/>
    <property type="evidence" value="ECO:0007669"/>
    <property type="project" value="TreeGrafter"/>
</dbReference>
<gene>
    <name evidence="8" type="ORF">MVEN_02530900</name>
</gene>
<evidence type="ECO:0000256" key="1">
    <source>
        <dbReference type="ARBA" id="ARBA00022450"/>
    </source>
</evidence>
<dbReference type="Pfam" id="PF16197">
    <property type="entry name" value="KAsynt_C_assoc"/>
    <property type="match status" value="1"/>
</dbReference>
<dbReference type="InterPro" id="IPR057326">
    <property type="entry name" value="KR_dom"/>
</dbReference>
<dbReference type="SMART" id="SM00827">
    <property type="entry name" value="PKS_AT"/>
    <property type="match status" value="1"/>
</dbReference>
<dbReference type="SMART" id="SM00822">
    <property type="entry name" value="PKS_KR"/>
    <property type="match status" value="1"/>
</dbReference>
<feature type="region of interest" description="C-terminal hotdog fold" evidence="5">
    <location>
        <begin position="1024"/>
        <end position="1175"/>
    </location>
</feature>
<dbReference type="Gene3D" id="3.40.50.720">
    <property type="entry name" value="NAD(P)-binding Rossmann-like Domain"/>
    <property type="match status" value="1"/>
</dbReference>
<dbReference type="GO" id="GO:0004315">
    <property type="term" value="F:3-oxoacyl-[acyl-carrier-protein] synthase activity"/>
    <property type="evidence" value="ECO:0007669"/>
    <property type="project" value="InterPro"/>
</dbReference>
<keyword evidence="4" id="KW-0511">Multifunctional enzyme</keyword>
<organism evidence="8 9">
    <name type="scientific">Mycena venus</name>
    <dbReference type="NCBI Taxonomy" id="2733690"/>
    <lineage>
        <taxon>Eukaryota</taxon>
        <taxon>Fungi</taxon>
        <taxon>Dikarya</taxon>
        <taxon>Basidiomycota</taxon>
        <taxon>Agaricomycotina</taxon>
        <taxon>Agaricomycetes</taxon>
        <taxon>Agaricomycetidae</taxon>
        <taxon>Agaricales</taxon>
        <taxon>Marasmiineae</taxon>
        <taxon>Mycenaceae</taxon>
        <taxon>Mycena</taxon>
    </lineage>
</organism>
<dbReference type="SMART" id="SM00826">
    <property type="entry name" value="PKS_DH"/>
    <property type="match status" value="1"/>
</dbReference>
<dbReference type="GO" id="GO:0044550">
    <property type="term" value="P:secondary metabolite biosynthetic process"/>
    <property type="evidence" value="ECO:0007669"/>
    <property type="project" value="UniProtKB-ARBA"/>
</dbReference>
<name>A0A8H7CAX2_9AGAR</name>
<dbReference type="InterPro" id="IPR016036">
    <property type="entry name" value="Malonyl_transacylase_ACP-bd"/>
</dbReference>
<feature type="active site" description="Proton acceptor; for dehydratase activity" evidence="5">
    <location>
        <position position="924"/>
    </location>
</feature>
<dbReference type="InterPro" id="IPR050091">
    <property type="entry name" value="PKS_NRPS_Biosynth_Enz"/>
</dbReference>
<evidence type="ECO:0000256" key="2">
    <source>
        <dbReference type="ARBA" id="ARBA00022553"/>
    </source>
</evidence>
<dbReference type="GO" id="GO:0006633">
    <property type="term" value="P:fatty acid biosynthetic process"/>
    <property type="evidence" value="ECO:0007669"/>
    <property type="project" value="InterPro"/>
</dbReference>
<dbReference type="InterPro" id="IPR020807">
    <property type="entry name" value="PKS_DH"/>
</dbReference>
<dbReference type="EMBL" id="JACAZI010000034">
    <property type="protein sequence ID" value="KAF7329008.1"/>
    <property type="molecule type" value="Genomic_DNA"/>
</dbReference>
<dbReference type="InterPro" id="IPR014043">
    <property type="entry name" value="Acyl_transferase_dom"/>
</dbReference>
<feature type="region of interest" description="N-terminal hotdog fold" evidence="5">
    <location>
        <begin position="892"/>
        <end position="1012"/>
    </location>
</feature>
<dbReference type="InterPro" id="IPR049551">
    <property type="entry name" value="PKS_DH_C"/>
</dbReference>
<dbReference type="InterPro" id="IPR032821">
    <property type="entry name" value="PKS_assoc"/>
</dbReference>
<dbReference type="Pfam" id="PF00109">
    <property type="entry name" value="ketoacyl-synt"/>
    <property type="match status" value="1"/>
</dbReference>
<evidence type="ECO:0000313" key="9">
    <source>
        <dbReference type="Proteomes" id="UP000620124"/>
    </source>
</evidence>
<dbReference type="CDD" id="cd00833">
    <property type="entry name" value="PKS"/>
    <property type="match status" value="1"/>
</dbReference>
<dbReference type="SUPFAM" id="SSF51735">
    <property type="entry name" value="NAD(P)-binding Rossmann-fold domains"/>
    <property type="match status" value="1"/>
</dbReference>
<dbReference type="InterPro" id="IPR018201">
    <property type="entry name" value="Ketoacyl_synth_AS"/>
</dbReference>
<dbReference type="InterPro" id="IPR014031">
    <property type="entry name" value="Ketoacyl_synth_C"/>
</dbReference>
<evidence type="ECO:0000313" key="8">
    <source>
        <dbReference type="EMBL" id="KAF7329008.1"/>
    </source>
</evidence>
<dbReference type="Pfam" id="PF00698">
    <property type="entry name" value="Acyl_transf_1"/>
    <property type="match status" value="1"/>
</dbReference>
<keyword evidence="1" id="KW-0596">Phosphopantetheine</keyword>
<dbReference type="Proteomes" id="UP000620124">
    <property type="component" value="Unassembled WGS sequence"/>
</dbReference>
<keyword evidence="3" id="KW-0808">Transferase</keyword>
<dbReference type="Pfam" id="PF02801">
    <property type="entry name" value="Ketoacyl-synt_C"/>
    <property type="match status" value="1"/>
</dbReference>
<dbReference type="InterPro" id="IPR013968">
    <property type="entry name" value="PKS_KR"/>
</dbReference>
<dbReference type="SUPFAM" id="SSF52151">
    <property type="entry name" value="FabD/lysophospholipase-like"/>
    <property type="match status" value="1"/>
</dbReference>
<proteinExistence type="predicted"/>
<dbReference type="PROSITE" id="PS52004">
    <property type="entry name" value="KS3_2"/>
    <property type="match status" value="1"/>
</dbReference>